<sequence>VPMRAVPAIIKQSPLGDVWTSKGSTTISDITINVTSNADTTICINVVGDFSGIAPGEVVTTDLLAFYATAEL</sequence>
<evidence type="ECO:0000313" key="2">
    <source>
        <dbReference type="Proteomes" id="UP000823824"/>
    </source>
</evidence>
<proteinExistence type="predicted"/>
<dbReference type="Proteomes" id="UP000823824">
    <property type="component" value="Unassembled WGS sequence"/>
</dbReference>
<evidence type="ECO:0000313" key="1">
    <source>
        <dbReference type="EMBL" id="HJB13158.1"/>
    </source>
</evidence>
<reference evidence="1" key="1">
    <citation type="journal article" date="2021" name="PeerJ">
        <title>Extensive microbial diversity within the chicken gut microbiome revealed by metagenomics and culture.</title>
        <authorList>
            <person name="Gilroy R."/>
            <person name="Ravi A."/>
            <person name="Getino M."/>
            <person name="Pursley I."/>
            <person name="Horton D.L."/>
            <person name="Alikhan N.F."/>
            <person name="Baker D."/>
            <person name="Gharbi K."/>
            <person name="Hall N."/>
            <person name="Watson M."/>
            <person name="Adriaenssens E.M."/>
            <person name="Foster-Nyarko E."/>
            <person name="Jarju S."/>
            <person name="Secka A."/>
            <person name="Antonio M."/>
            <person name="Oren A."/>
            <person name="Chaudhuri R.R."/>
            <person name="La Ragione R."/>
            <person name="Hildebrand F."/>
            <person name="Pallen M.J."/>
        </authorList>
    </citation>
    <scope>NUCLEOTIDE SEQUENCE</scope>
    <source>
        <strain evidence="1">ChiBcec18-1249</strain>
    </source>
</reference>
<reference evidence="1" key="2">
    <citation type="submission" date="2021-04" db="EMBL/GenBank/DDBJ databases">
        <authorList>
            <person name="Gilroy R."/>
        </authorList>
    </citation>
    <scope>NUCLEOTIDE SEQUENCE</scope>
    <source>
        <strain evidence="1">ChiBcec18-1249</strain>
    </source>
</reference>
<accession>A0A9D2LIJ5</accession>
<dbReference type="EMBL" id="DWZJ01000044">
    <property type="protein sequence ID" value="HJB13158.1"/>
    <property type="molecule type" value="Genomic_DNA"/>
</dbReference>
<protein>
    <submittedName>
        <fullName evidence="1">Uncharacterized protein</fullName>
    </submittedName>
</protein>
<organism evidence="1 2">
    <name type="scientific">Candidatus Oscillibacter excrementigallinarum</name>
    <dbReference type="NCBI Taxonomy" id="2838716"/>
    <lineage>
        <taxon>Bacteria</taxon>
        <taxon>Bacillati</taxon>
        <taxon>Bacillota</taxon>
        <taxon>Clostridia</taxon>
        <taxon>Eubacteriales</taxon>
        <taxon>Oscillospiraceae</taxon>
        <taxon>Oscillibacter</taxon>
    </lineage>
</organism>
<name>A0A9D2LIJ5_9FIRM</name>
<feature type="non-terminal residue" evidence="1">
    <location>
        <position position="1"/>
    </location>
</feature>
<dbReference type="AlphaFoldDB" id="A0A9D2LIJ5"/>
<comment type="caution">
    <text evidence="1">The sequence shown here is derived from an EMBL/GenBank/DDBJ whole genome shotgun (WGS) entry which is preliminary data.</text>
</comment>
<gene>
    <name evidence="1" type="ORF">H9787_05550</name>
</gene>